<organism evidence="1 2">
    <name type="scientific">Amycolatopsis carbonis</name>
    <dbReference type="NCBI Taxonomy" id="715471"/>
    <lineage>
        <taxon>Bacteria</taxon>
        <taxon>Bacillati</taxon>
        <taxon>Actinomycetota</taxon>
        <taxon>Actinomycetes</taxon>
        <taxon>Pseudonocardiales</taxon>
        <taxon>Pseudonocardiaceae</taxon>
        <taxon>Amycolatopsis</taxon>
    </lineage>
</organism>
<dbReference type="RefSeq" id="WP_285970637.1">
    <property type="nucleotide sequence ID" value="NZ_CP127294.1"/>
</dbReference>
<dbReference type="KEGG" id="acab:QRX50_03975"/>
<accession>A0A9Y2IIV0</accession>
<dbReference type="EMBL" id="CP127294">
    <property type="protein sequence ID" value="WIX79965.1"/>
    <property type="molecule type" value="Genomic_DNA"/>
</dbReference>
<name>A0A9Y2IIV0_9PSEU</name>
<dbReference type="AlphaFoldDB" id="A0A9Y2IIV0"/>
<evidence type="ECO:0000313" key="2">
    <source>
        <dbReference type="Proteomes" id="UP001236014"/>
    </source>
</evidence>
<gene>
    <name evidence="1" type="ORF">QRX50_03975</name>
</gene>
<sequence length="103" mass="10658">MAGGHKVDTEALTRAAKAVSEMPRNTLQQPLAAVKDVQIVAADFGEAHGMNFDPYHSGVLRLAGMADAYLKASDAFAQKLNSAGGHYQANEDASGSAVKAAGK</sequence>
<reference evidence="1 2" key="1">
    <citation type="submission" date="2023-06" db="EMBL/GenBank/DDBJ databases">
        <authorList>
            <person name="Oyuntsetseg B."/>
            <person name="Kim S.B."/>
        </authorList>
    </citation>
    <scope>NUCLEOTIDE SEQUENCE [LARGE SCALE GENOMIC DNA]</scope>
    <source>
        <strain evidence="1 2">2-15</strain>
    </source>
</reference>
<evidence type="ECO:0000313" key="1">
    <source>
        <dbReference type="EMBL" id="WIX79965.1"/>
    </source>
</evidence>
<protein>
    <submittedName>
        <fullName evidence="1">Uncharacterized protein</fullName>
    </submittedName>
</protein>
<dbReference type="Proteomes" id="UP001236014">
    <property type="component" value="Chromosome"/>
</dbReference>
<keyword evidence="2" id="KW-1185">Reference proteome</keyword>
<proteinExistence type="predicted"/>